<evidence type="ECO:0000313" key="3">
    <source>
        <dbReference type="Proteomes" id="UP000564496"/>
    </source>
</evidence>
<feature type="transmembrane region" description="Helical" evidence="1">
    <location>
        <begin position="22"/>
        <end position="47"/>
    </location>
</feature>
<keyword evidence="1" id="KW-0812">Transmembrane</keyword>
<protein>
    <submittedName>
        <fullName evidence="2">Uncharacterized protein</fullName>
    </submittedName>
</protein>
<feature type="transmembrane region" description="Helical" evidence="1">
    <location>
        <begin position="85"/>
        <end position="106"/>
    </location>
</feature>
<dbReference type="Proteomes" id="UP000564496">
    <property type="component" value="Unassembled WGS sequence"/>
</dbReference>
<proteinExistence type="predicted"/>
<dbReference type="AlphaFoldDB" id="A0A7Z0IT25"/>
<sequence>MAALAIGWVGLEMLGNSGWERLVAFLGLSVAGLALLAVLPHALMLRWVRSRRRSPVPPWPTLAAVTATAIPFPATILTISREPPIEFIVPMTIFGMLLAVEIFLMLHLSQRDKSQVGLSSVNHHDDAEH</sequence>
<evidence type="ECO:0000256" key="1">
    <source>
        <dbReference type="SAM" id="Phobius"/>
    </source>
</evidence>
<keyword evidence="3" id="KW-1185">Reference proteome</keyword>
<organism evidence="2 3">
    <name type="scientific">Nocardioides panzhihuensis</name>
    <dbReference type="NCBI Taxonomy" id="860243"/>
    <lineage>
        <taxon>Bacteria</taxon>
        <taxon>Bacillati</taxon>
        <taxon>Actinomycetota</taxon>
        <taxon>Actinomycetes</taxon>
        <taxon>Propionibacteriales</taxon>
        <taxon>Nocardioidaceae</taxon>
        <taxon>Nocardioides</taxon>
    </lineage>
</organism>
<gene>
    <name evidence="2" type="ORF">BJ988_003041</name>
</gene>
<evidence type="ECO:0000313" key="2">
    <source>
        <dbReference type="EMBL" id="NYI78393.1"/>
    </source>
</evidence>
<comment type="caution">
    <text evidence="2">The sequence shown here is derived from an EMBL/GenBank/DDBJ whole genome shotgun (WGS) entry which is preliminary data.</text>
</comment>
<accession>A0A7Z0IT25</accession>
<name>A0A7Z0IT25_9ACTN</name>
<feature type="transmembrane region" description="Helical" evidence="1">
    <location>
        <begin position="59"/>
        <end position="79"/>
    </location>
</feature>
<keyword evidence="1" id="KW-0472">Membrane</keyword>
<reference evidence="2 3" key="1">
    <citation type="submission" date="2020-07" db="EMBL/GenBank/DDBJ databases">
        <title>Sequencing the genomes of 1000 actinobacteria strains.</title>
        <authorList>
            <person name="Klenk H.-P."/>
        </authorList>
    </citation>
    <scope>NUCLEOTIDE SEQUENCE [LARGE SCALE GENOMIC DNA]</scope>
    <source>
        <strain evidence="2 3">DSM 26487</strain>
    </source>
</reference>
<dbReference type="RefSeq" id="WP_179658724.1">
    <property type="nucleotide sequence ID" value="NZ_JACBZR010000001.1"/>
</dbReference>
<keyword evidence="1" id="KW-1133">Transmembrane helix</keyword>
<dbReference type="EMBL" id="JACBZR010000001">
    <property type="protein sequence ID" value="NYI78393.1"/>
    <property type="molecule type" value="Genomic_DNA"/>
</dbReference>